<dbReference type="Proteomes" id="UP001199916">
    <property type="component" value="Unassembled WGS sequence"/>
</dbReference>
<comment type="caution">
    <text evidence="1">The sequence shown here is derived from an EMBL/GenBank/DDBJ whole genome shotgun (WGS) entry which is preliminary data.</text>
</comment>
<organism evidence="1 2">
    <name type="scientific">Paenibacillus profundus</name>
    <dbReference type="NCBI Taxonomy" id="1173085"/>
    <lineage>
        <taxon>Bacteria</taxon>
        <taxon>Bacillati</taxon>
        <taxon>Bacillota</taxon>
        <taxon>Bacilli</taxon>
        <taxon>Bacillales</taxon>
        <taxon>Paenibacillaceae</taxon>
        <taxon>Paenibacillus</taxon>
    </lineage>
</organism>
<dbReference type="RefSeq" id="WP_233697106.1">
    <property type="nucleotide sequence ID" value="NZ_JAJNBZ010000009.1"/>
</dbReference>
<evidence type="ECO:0000313" key="1">
    <source>
        <dbReference type="EMBL" id="MCE5170359.1"/>
    </source>
</evidence>
<reference evidence="1 2" key="1">
    <citation type="submission" date="2021-11" db="EMBL/GenBank/DDBJ databases">
        <title>Draft genome sequence of Paenibacillus profundus YoMME, a new Gram-positive bacteria with exoelectrogenic properties.</title>
        <authorList>
            <person name="Hubenova Y."/>
            <person name="Hubenova E."/>
            <person name="Manasiev Y."/>
            <person name="Peykov S."/>
            <person name="Mitov M."/>
        </authorList>
    </citation>
    <scope>NUCLEOTIDE SEQUENCE [LARGE SCALE GENOMIC DNA]</scope>
    <source>
        <strain evidence="1 2">YoMME</strain>
    </source>
</reference>
<name>A0ABS8YHF9_9BACL</name>
<keyword evidence="2" id="KW-1185">Reference proteome</keyword>
<dbReference type="EMBL" id="JAJNBZ010000009">
    <property type="protein sequence ID" value="MCE5170359.1"/>
    <property type="molecule type" value="Genomic_DNA"/>
</dbReference>
<proteinExistence type="predicted"/>
<sequence length="75" mass="8592">MSRIRHMPIRISCHEAVDHDSSDPEGALDVPLLMVVNQIRHWACRFLMKGENEAKGRVKRFTVSLNVPLYAVVHL</sequence>
<gene>
    <name evidence="1" type="ORF">LQV63_13665</name>
</gene>
<accession>A0ABS8YHF9</accession>
<evidence type="ECO:0000313" key="2">
    <source>
        <dbReference type="Proteomes" id="UP001199916"/>
    </source>
</evidence>
<protein>
    <submittedName>
        <fullName evidence="1">Uncharacterized protein</fullName>
    </submittedName>
</protein>